<organism evidence="4 5">
    <name type="scientific">Barnesiella viscericola</name>
    <dbReference type="NCBI Taxonomy" id="397865"/>
    <lineage>
        <taxon>Bacteria</taxon>
        <taxon>Pseudomonadati</taxon>
        <taxon>Bacteroidota</taxon>
        <taxon>Bacteroidia</taxon>
        <taxon>Bacteroidales</taxon>
        <taxon>Barnesiellaceae</taxon>
        <taxon>Barnesiella</taxon>
    </lineage>
</organism>
<dbReference type="EMBL" id="DYUD01000026">
    <property type="protein sequence ID" value="HJG89786.1"/>
    <property type="molecule type" value="Genomic_DNA"/>
</dbReference>
<dbReference type="AlphaFoldDB" id="A0A921MTC9"/>
<feature type="domain" description="Glycosyl transferase family 1" evidence="2">
    <location>
        <begin position="172"/>
        <end position="286"/>
    </location>
</feature>
<sequence>MIIIDCEKMKYPNTGLFFFCDMLVRSLITENHGEFDLGFYVPGRYKGRWGESFYYKKKCLLDKIAVVSPAKCQLWHTTFQLAHYVPCNGKVLLTVHDLNFLYEKSDHKQQKYMAKLQRLVDRADRIVAISEFTKDDLIAHTDVGDKRIDVIYNGCNLYRGEICPPAIRPAGDFIFSVATVLPKKNFHVLPCLLQGNDLELIIAGNPSPYVDVILDEARRYGVEERVKIVGPIDESVKHWYFKYCKAFVFPSIAEGFGLPVIEAMAYGKPVFLSRHTCLPEIGGEQAYYFNTDFNRPLMQEEFRQGLDDYYRHEQERAEAIKAHALQFSWAHAARQYLDIYREMTE</sequence>
<dbReference type="PANTHER" id="PTHR46401:SF2">
    <property type="entry name" value="GLYCOSYLTRANSFERASE WBBK-RELATED"/>
    <property type="match status" value="1"/>
</dbReference>
<dbReference type="CDD" id="cd03809">
    <property type="entry name" value="GT4_MtfB-like"/>
    <property type="match status" value="1"/>
</dbReference>
<evidence type="ECO:0000313" key="4">
    <source>
        <dbReference type="EMBL" id="HJG89786.1"/>
    </source>
</evidence>
<proteinExistence type="predicted"/>
<dbReference type="SUPFAM" id="SSF53756">
    <property type="entry name" value="UDP-Glycosyltransferase/glycogen phosphorylase"/>
    <property type="match status" value="1"/>
</dbReference>
<dbReference type="Pfam" id="PF13439">
    <property type="entry name" value="Glyco_transf_4"/>
    <property type="match status" value="1"/>
</dbReference>
<dbReference type="PANTHER" id="PTHR46401">
    <property type="entry name" value="GLYCOSYLTRANSFERASE WBBK-RELATED"/>
    <property type="match status" value="1"/>
</dbReference>
<comment type="caution">
    <text evidence="4">The sequence shown here is derived from an EMBL/GenBank/DDBJ whole genome shotgun (WGS) entry which is preliminary data.</text>
</comment>
<gene>
    <name evidence="4" type="ORF">K8U91_10015</name>
</gene>
<name>A0A921MTC9_9BACT</name>
<dbReference type="Gene3D" id="3.40.50.2000">
    <property type="entry name" value="Glycogen Phosphorylase B"/>
    <property type="match status" value="2"/>
</dbReference>
<protein>
    <submittedName>
        <fullName evidence="4">Glycosyltransferase family 4 protein</fullName>
    </submittedName>
</protein>
<evidence type="ECO:0000256" key="1">
    <source>
        <dbReference type="ARBA" id="ARBA00022679"/>
    </source>
</evidence>
<reference evidence="4" key="2">
    <citation type="submission" date="2021-09" db="EMBL/GenBank/DDBJ databases">
        <authorList>
            <person name="Gilroy R."/>
        </authorList>
    </citation>
    <scope>NUCLEOTIDE SEQUENCE</scope>
    <source>
        <strain evidence="4">CHK121-7720</strain>
    </source>
</reference>
<dbReference type="Pfam" id="PF00534">
    <property type="entry name" value="Glycos_transf_1"/>
    <property type="match status" value="1"/>
</dbReference>
<accession>A0A921MTC9</accession>
<feature type="domain" description="Glycosyltransferase subfamily 4-like N-terminal" evidence="3">
    <location>
        <begin position="74"/>
        <end position="157"/>
    </location>
</feature>
<evidence type="ECO:0000259" key="3">
    <source>
        <dbReference type="Pfam" id="PF13439"/>
    </source>
</evidence>
<reference evidence="4" key="1">
    <citation type="journal article" date="2021" name="PeerJ">
        <title>Extensive microbial diversity within the chicken gut microbiome revealed by metagenomics and culture.</title>
        <authorList>
            <person name="Gilroy R."/>
            <person name="Ravi A."/>
            <person name="Getino M."/>
            <person name="Pursley I."/>
            <person name="Horton D.L."/>
            <person name="Alikhan N.F."/>
            <person name="Baker D."/>
            <person name="Gharbi K."/>
            <person name="Hall N."/>
            <person name="Watson M."/>
            <person name="Adriaenssens E.M."/>
            <person name="Foster-Nyarko E."/>
            <person name="Jarju S."/>
            <person name="Secka A."/>
            <person name="Antonio M."/>
            <person name="Oren A."/>
            <person name="Chaudhuri R.R."/>
            <person name="La Ragione R."/>
            <person name="Hildebrand F."/>
            <person name="Pallen M.J."/>
        </authorList>
    </citation>
    <scope>NUCLEOTIDE SEQUENCE</scope>
    <source>
        <strain evidence="4">CHK121-7720</strain>
    </source>
</reference>
<dbReference type="RefSeq" id="WP_273306844.1">
    <property type="nucleotide sequence ID" value="NZ_DYUD01000026.1"/>
</dbReference>
<evidence type="ECO:0000259" key="2">
    <source>
        <dbReference type="Pfam" id="PF00534"/>
    </source>
</evidence>
<dbReference type="InterPro" id="IPR001296">
    <property type="entry name" value="Glyco_trans_1"/>
</dbReference>
<keyword evidence="1" id="KW-0808">Transferase</keyword>
<dbReference type="InterPro" id="IPR028098">
    <property type="entry name" value="Glyco_trans_4-like_N"/>
</dbReference>
<evidence type="ECO:0000313" key="5">
    <source>
        <dbReference type="Proteomes" id="UP000757103"/>
    </source>
</evidence>
<dbReference type="GO" id="GO:0016757">
    <property type="term" value="F:glycosyltransferase activity"/>
    <property type="evidence" value="ECO:0007669"/>
    <property type="project" value="InterPro"/>
</dbReference>
<dbReference type="Proteomes" id="UP000757103">
    <property type="component" value="Unassembled WGS sequence"/>
</dbReference>